<proteinExistence type="inferred from homology"/>
<evidence type="ECO:0000313" key="3">
    <source>
        <dbReference type="Proteomes" id="UP001500842"/>
    </source>
</evidence>
<dbReference type="EMBL" id="BAAAOR010000009">
    <property type="protein sequence ID" value="GAA1509637.1"/>
    <property type="molecule type" value="Genomic_DNA"/>
</dbReference>
<dbReference type="PANTHER" id="PTHR35177:SF2">
    <property type="entry name" value="HYDROGENASE MATURATION FACTOR HYBG"/>
    <property type="match status" value="1"/>
</dbReference>
<dbReference type="Proteomes" id="UP001500842">
    <property type="component" value="Unassembled WGS sequence"/>
</dbReference>
<dbReference type="SUPFAM" id="SSF159127">
    <property type="entry name" value="HupF/HypC-like"/>
    <property type="match status" value="1"/>
</dbReference>
<dbReference type="RefSeq" id="WP_141004464.1">
    <property type="nucleotide sequence ID" value="NZ_BAAAOR010000009.1"/>
</dbReference>
<keyword evidence="3" id="KW-1185">Reference proteome</keyword>
<dbReference type="InterPro" id="IPR019812">
    <property type="entry name" value="Hydgase_assmbl_chp_CS"/>
</dbReference>
<dbReference type="PANTHER" id="PTHR35177">
    <property type="entry name" value="HYDROGENASE MATURATION FACTOR HYBG"/>
    <property type="match status" value="1"/>
</dbReference>
<reference evidence="2 3" key="1">
    <citation type="journal article" date="2019" name="Int. J. Syst. Evol. Microbiol.">
        <title>The Global Catalogue of Microorganisms (GCM) 10K type strain sequencing project: providing services to taxonomists for standard genome sequencing and annotation.</title>
        <authorList>
            <consortium name="The Broad Institute Genomics Platform"/>
            <consortium name="The Broad Institute Genome Sequencing Center for Infectious Disease"/>
            <person name="Wu L."/>
            <person name="Ma J."/>
        </authorList>
    </citation>
    <scope>NUCLEOTIDE SEQUENCE [LARGE SCALE GENOMIC DNA]</scope>
    <source>
        <strain evidence="2 3">JCM 14942</strain>
    </source>
</reference>
<evidence type="ECO:0000256" key="1">
    <source>
        <dbReference type="ARBA" id="ARBA00006018"/>
    </source>
</evidence>
<sequence>MCLGIPGQVVEIVDPDEHLARVDVSGVRRIISIKLLAEQDVRTGDWVLVHVGFGMAKIDEEEAQMTLDQVQKMGQDYLDEIDMFKSTAVEA</sequence>
<protein>
    <submittedName>
        <fullName evidence="2">HypC/HybG/HupF family hydrogenase formation chaperone</fullName>
    </submittedName>
</protein>
<accession>A0ABN2A1Z3</accession>
<comment type="caution">
    <text evidence="2">The sequence shown here is derived from an EMBL/GenBank/DDBJ whole genome shotgun (WGS) entry which is preliminary data.</text>
</comment>
<dbReference type="PRINTS" id="PR00445">
    <property type="entry name" value="HUPFHYPC"/>
</dbReference>
<gene>
    <name evidence="2" type="primary">hypC</name>
    <name evidence="2" type="ORF">GCM10009788_12460</name>
</gene>
<dbReference type="NCBIfam" id="TIGR00074">
    <property type="entry name" value="hypC_hupF"/>
    <property type="match status" value="1"/>
</dbReference>
<organism evidence="2 3">
    <name type="scientific">Nocardioides humi</name>
    <dbReference type="NCBI Taxonomy" id="449461"/>
    <lineage>
        <taxon>Bacteria</taxon>
        <taxon>Bacillati</taxon>
        <taxon>Actinomycetota</taxon>
        <taxon>Actinomycetes</taxon>
        <taxon>Propionibacteriales</taxon>
        <taxon>Nocardioidaceae</taxon>
        <taxon>Nocardioides</taxon>
    </lineage>
</organism>
<name>A0ABN2A1Z3_9ACTN</name>
<dbReference type="Gene3D" id="2.30.30.140">
    <property type="match status" value="1"/>
</dbReference>
<dbReference type="InterPro" id="IPR001109">
    <property type="entry name" value="Hydrogenase_HupF/HypC"/>
</dbReference>
<evidence type="ECO:0000313" key="2">
    <source>
        <dbReference type="EMBL" id="GAA1509637.1"/>
    </source>
</evidence>
<dbReference type="Pfam" id="PF01455">
    <property type="entry name" value="HupF_HypC"/>
    <property type="match status" value="1"/>
</dbReference>
<comment type="similarity">
    <text evidence="1">Belongs to the HupF/HypC family.</text>
</comment>
<dbReference type="PROSITE" id="PS01097">
    <property type="entry name" value="HUPF_HYPC"/>
    <property type="match status" value="1"/>
</dbReference>